<evidence type="ECO:0000256" key="1">
    <source>
        <dbReference type="SAM" id="MobiDB-lite"/>
    </source>
</evidence>
<feature type="compositionally biased region" description="Acidic residues" evidence="1">
    <location>
        <begin position="140"/>
        <end position="154"/>
    </location>
</feature>
<name>V7C8D6_PHAVU</name>
<dbReference type="EMBL" id="CM002290">
    <property type="protein sequence ID" value="ESW26442.1"/>
    <property type="molecule type" value="Genomic_DNA"/>
</dbReference>
<dbReference type="PANTHER" id="PTHR43572:SF38">
    <property type="entry name" value="PROTEIN SMAX1-LIKE 6"/>
    <property type="match status" value="1"/>
</dbReference>
<reference evidence="4" key="1">
    <citation type="journal article" date="2014" name="Nat. Genet.">
        <title>A reference genome for common bean and genome-wide analysis of dual domestications.</title>
        <authorList>
            <person name="Schmutz J."/>
            <person name="McClean P.E."/>
            <person name="Mamidi S."/>
            <person name="Wu G.A."/>
            <person name="Cannon S.B."/>
            <person name="Grimwood J."/>
            <person name="Jenkins J."/>
            <person name="Shu S."/>
            <person name="Song Q."/>
            <person name="Chavarro C."/>
            <person name="Torres-Torres M."/>
            <person name="Geffroy V."/>
            <person name="Moghaddam S.M."/>
            <person name="Gao D."/>
            <person name="Abernathy B."/>
            <person name="Barry K."/>
            <person name="Blair M."/>
            <person name="Brick M.A."/>
            <person name="Chovatia M."/>
            <person name="Gepts P."/>
            <person name="Goodstein D.M."/>
            <person name="Gonzales M."/>
            <person name="Hellsten U."/>
            <person name="Hyten D.L."/>
            <person name="Jia G."/>
            <person name="Kelly J.D."/>
            <person name="Kudrna D."/>
            <person name="Lee R."/>
            <person name="Richard M.M."/>
            <person name="Miklas P.N."/>
            <person name="Osorno J.M."/>
            <person name="Rodrigues J."/>
            <person name="Thareau V."/>
            <person name="Urrea C.A."/>
            <person name="Wang M."/>
            <person name="Yu Y."/>
            <person name="Zhang M."/>
            <person name="Wing R.A."/>
            <person name="Cregan P.B."/>
            <person name="Rokhsar D.S."/>
            <person name="Jackson S.A."/>
        </authorList>
    </citation>
    <scope>NUCLEOTIDE SEQUENCE [LARGE SCALE GENOMIC DNA]</scope>
    <source>
        <strain evidence="4">cv. G19833</strain>
    </source>
</reference>
<evidence type="ECO:0000259" key="2">
    <source>
        <dbReference type="Pfam" id="PF26587"/>
    </source>
</evidence>
<keyword evidence="4" id="KW-1185">Reference proteome</keyword>
<feature type="compositionally biased region" description="Basic and acidic residues" evidence="1">
    <location>
        <begin position="106"/>
        <end position="127"/>
    </location>
</feature>
<dbReference type="AlphaFoldDB" id="V7C8D6"/>
<dbReference type="PANTHER" id="PTHR43572">
    <property type="entry name" value="CHAPERONE PROTEIN CLPD, CHLOROPLASTIC"/>
    <property type="match status" value="1"/>
</dbReference>
<dbReference type="InterPro" id="IPR058954">
    <property type="entry name" value="AAA_lid_SMAX1"/>
</dbReference>
<dbReference type="eggNOG" id="KOG1051">
    <property type="taxonomic scope" value="Eukaryota"/>
</dbReference>
<proteinExistence type="predicted"/>
<feature type="domain" description="SMAX1-like AAA+ ATPase lid" evidence="2">
    <location>
        <begin position="162"/>
        <end position="223"/>
    </location>
</feature>
<gene>
    <name evidence="3" type="ORF">PHAVU_003G120100g</name>
</gene>
<sequence length="247" mass="27945">MPKSRCYVVLRRKTIVDYIAGELSKKLHSVCLYCKCRRSLLQAVRKGNFPDSHGRAISIHNTIFIAASTVCKGSGSLVSDESKMFSEERILEAKSFYEPSSLNKRKQTEISESKEGTSKMHRQDSEPSRSYLDLNKPVEEGDEGVNDNDQESESITENKETWAFGSELQLEIDNEVMTGILAAAWLSDKKNAVENWVDHVFGRCFVEAQRTYHPVYQNVVKLSKLLVYAFLEEQAPGVCLPARINLD</sequence>
<dbReference type="Proteomes" id="UP000000226">
    <property type="component" value="Chromosome 3"/>
</dbReference>
<dbReference type="STRING" id="3885.V7C8D6"/>
<evidence type="ECO:0000313" key="4">
    <source>
        <dbReference type="Proteomes" id="UP000000226"/>
    </source>
</evidence>
<feature type="region of interest" description="Disordered" evidence="1">
    <location>
        <begin position="102"/>
        <end position="158"/>
    </location>
</feature>
<dbReference type="Gramene" id="ESW26442">
    <property type="protein sequence ID" value="ESW26442"/>
    <property type="gene ID" value="PHAVU_003G120100g"/>
</dbReference>
<dbReference type="Pfam" id="PF26587">
    <property type="entry name" value="AAA_lid_SMAX1"/>
    <property type="match status" value="1"/>
</dbReference>
<protein>
    <recommendedName>
        <fullName evidence="2">SMAX1-like AAA+ ATPase lid domain-containing protein</fullName>
    </recommendedName>
</protein>
<evidence type="ECO:0000313" key="3">
    <source>
        <dbReference type="EMBL" id="ESW26442.1"/>
    </source>
</evidence>
<dbReference type="OrthoDB" id="1740777at2759"/>
<accession>V7C8D6</accession>
<dbReference type="InterPro" id="IPR051650">
    <property type="entry name" value="SL_signaling_regulator"/>
</dbReference>
<organism evidence="3 4">
    <name type="scientific">Phaseolus vulgaris</name>
    <name type="common">Kidney bean</name>
    <name type="synonym">French bean</name>
    <dbReference type="NCBI Taxonomy" id="3885"/>
    <lineage>
        <taxon>Eukaryota</taxon>
        <taxon>Viridiplantae</taxon>
        <taxon>Streptophyta</taxon>
        <taxon>Embryophyta</taxon>
        <taxon>Tracheophyta</taxon>
        <taxon>Spermatophyta</taxon>
        <taxon>Magnoliopsida</taxon>
        <taxon>eudicotyledons</taxon>
        <taxon>Gunneridae</taxon>
        <taxon>Pentapetalae</taxon>
        <taxon>rosids</taxon>
        <taxon>fabids</taxon>
        <taxon>Fabales</taxon>
        <taxon>Fabaceae</taxon>
        <taxon>Papilionoideae</taxon>
        <taxon>50 kb inversion clade</taxon>
        <taxon>NPAAA clade</taxon>
        <taxon>indigoferoid/millettioid clade</taxon>
        <taxon>Phaseoleae</taxon>
        <taxon>Phaseolus</taxon>
    </lineage>
</organism>